<accession>A0A0F9QJE3</accession>
<evidence type="ECO:0000313" key="2">
    <source>
        <dbReference type="EMBL" id="KKN37147.1"/>
    </source>
</evidence>
<organism evidence="2">
    <name type="scientific">marine sediment metagenome</name>
    <dbReference type="NCBI Taxonomy" id="412755"/>
    <lineage>
        <taxon>unclassified sequences</taxon>
        <taxon>metagenomes</taxon>
        <taxon>ecological metagenomes</taxon>
    </lineage>
</organism>
<evidence type="ECO:0000256" key="1">
    <source>
        <dbReference type="SAM" id="Phobius"/>
    </source>
</evidence>
<gene>
    <name evidence="2" type="ORF">LCGC14_0766570</name>
</gene>
<reference evidence="2" key="1">
    <citation type="journal article" date="2015" name="Nature">
        <title>Complex archaea that bridge the gap between prokaryotes and eukaryotes.</title>
        <authorList>
            <person name="Spang A."/>
            <person name="Saw J.H."/>
            <person name="Jorgensen S.L."/>
            <person name="Zaremba-Niedzwiedzka K."/>
            <person name="Martijn J."/>
            <person name="Lind A.E."/>
            <person name="van Eijk R."/>
            <person name="Schleper C."/>
            <person name="Guy L."/>
            <person name="Ettema T.J."/>
        </authorList>
    </citation>
    <scope>NUCLEOTIDE SEQUENCE</scope>
</reference>
<keyword evidence="1" id="KW-0812">Transmembrane</keyword>
<protein>
    <submittedName>
        <fullName evidence="2">Uncharacterized protein</fullName>
    </submittedName>
</protein>
<keyword evidence="1" id="KW-1133">Transmembrane helix</keyword>
<name>A0A0F9QJE3_9ZZZZ</name>
<comment type="caution">
    <text evidence="2">The sequence shown here is derived from an EMBL/GenBank/DDBJ whole genome shotgun (WGS) entry which is preliminary data.</text>
</comment>
<feature type="transmembrane region" description="Helical" evidence="1">
    <location>
        <begin position="160"/>
        <end position="181"/>
    </location>
</feature>
<dbReference type="EMBL" id="LAZR01001916">
    <property type="protein sequence ID" value="KKN37147.1"/>
    <property type="molecule type" value="Genomic_DNA"/>
</dbReference>
<proteinExistence type="predicted"/>
<sequence>MSVVTVGQLWYRSINSNYLSKDNNLERSNISFQKYLPFVSVPGNDTTVPVIAYIQPDTNNTIITMSYFEFIVNITDDNQPLPGNVSIEISNSTTSFFNATMIFNGGSVWFFNWDNISSFINGKTYIVRIWSKDSSSNENVGLSNVLYVILDLYVSSSISFISGILYILAVSVIIILIIAYLNKKVIGNSSKTKQ</sequence>
<dbReference type="AlphaFoldDB" id="A0A0F9QJE3"/>
<keyword evidence="1" id="KW-0472">Membrane</keyword>